<evidence type="ECO:0000313" key="1">
    <source>
        <dbReference type="EMBL" id="SKC24331.1"/>
    </source>
</evidence>
<dbReference type="RefSeq" id="WP_200812626.1">
    <property type="nucleotide sequence ID" value="NZ_FUYV01000095.1"/>
</dbReference>
<dbReference type="EMBL" id="FUYV01000095">
    <property type="protein sequence ID" value="SKC24331.1"/>
    <property type="molecule type" value="Genomic_DNA"/>
</dbReference>
<keyword evidence="2" id="KW-1185">Reference proteome</keyword>
<gene>
    <name evidence="1" type="ORF">SAMN03080601_03634</name>
</gene>
<feature type="non-terminal residue" evidence="1">
    <location>
        <position position="1"/>
    </location>
</feature>
<dbReference type="AlphaFoldDB" id="A0A1T5HUT9"/>
<reference evidence="1 2" key="1">
    <citation type="submission" date="2017-02" db="EMBL/GenBank/DDBJ databases">
        <authorList>
            <person name="Peterson S.W."/>
        </authorList>
    </citation>
    <scope>NUCLEOTIDE SEQUENCE [LARGE SCALE GENOMIC DNA]</scope>
    <source>
        <strain evidence="1 2">DSM 24412</strain>
    </source>
</reference>
<accession>A0A1T5HUT9</accession>
<dbReference type="Proteomes" id="UP000191055">
    <property type="component" value="Unassembled WGS sequence"/>
</dbReference>
<proteinExistence type="predicted"/>
<sequence length="117" mass="13125">SYGAYDDATKKNAGICGVGEMWGYYVGGLLAMQQYGNDTNNQNQGGDDPGRSWFTNDRGWFKPRILRRLAFGGVLTEKQIFDCLTSDVRSHAQLKNRLTQRYGKRTQIEAAFSAEGF</sequence>
<name>A0A1T5HUT9_9BACT</name>
<protein>
    <submittedName>
        <fullName evidence="1">Uncharacterized protein</fullName>
    </submittedName>
</protein>
<evidence type="ECO:0000313" key="2">
    <source>
        <dbReference type="Proteomes" id="UP000191055"/>
    </source>
</evidence>
<organism evidence="1 2">
    <name type="scientific">Alkalitalea saponilacus</name>
    <dbReference type="NCBI Taxonomy" id="889453"/>
    <lineage>
        <taxon>Bacteria</taxon>
        <taxon>Pseudomonadati</taxon>
        <taxon>Bacteroidota</taxon>
        <taxon>Bacteroidia</taxon>
        <taxon>Marinilabiliales</taxon>
        <taxon>Marinilabiliaceae</taxon>
        <taxon>Alkalitalea</taxon>
    </lineage>
</organism>